<proteinExistence type="predicted"/>
<organism evidence="1">
    <name type="scientific">Aliarcobacter butzleri</name>
    <dbReference type="NCBI Taxonomy" id="28197"/>
    <lineage>
        <taxon>Bacteria</taxon>
        <taxon>Pseudomonadati</taxon>
        <taxon>Campylobacterota</taxon>
        <taxon>Epsilonproteobacteria</taxon>
        <taxon>Campylobacterales</taxon>
        <taxon>Arcobacteraceae</taxon>
        <taxon>Aliarcobacter</taxon>
    </lineage>
</organism>
<dbReference type="EMBL" id="KF740630">
    <property type="protein sequence ID" value="AHG28741.1"/>
    <property type="molecule type" value="Genomic_DNA"/>
</dbReference>
<dbReference type="RefSeq" id="WP_032072642.1">
    <property type="nucleotide sequence ID" value="NC_025153.1"/>
</dbReference>
<evidence type="ECO:0000313" key="1">
    <source>
        <dbReference type="EMBL" id="AHG28741.1"/>
    </source>
</evidence>
<geneLocation type="plasmid" evidence="1">
    <name>AB-1119-LD</name>
</geneLocation>
<accession>W0LW25</accession>
<reference evidence="1" key="1">
    <citation type="journal article" date="2014" name="PLoS ONE">
        <title>Presence and analysis of plasmids in human and animal associated arcobacter species.</title>
        <authorList>
            <person name="Douidah L."/>
            <person name="De Zutter L."/>
            <person name="Van Nieuwerburgh F."/>
            <person name="Deforce D."/>
            <person name="Ingmer H."/>
            <person name="Vandenberg O."/>
            <person name="Van den Abeele A.M."/>
            <person name="Houf K."/>
        </authorList>
    </citation>
    <scope>NUCLEOTIDE SEQUENCE</scope>
    <source>
        <strain evidence="1">AC1119</strain>
        <plasmid evidence="1">AB-1119-LD</plasmid>
    </source>
</reference>
<dbReference type="AlphaFoldDB" id="W0LW25"/>
<protein>
    <submittedName>
        <fullName evidence="1">Uncharacterized protein</fullName>
    </submittedName>
</protein>
<name>W0LW25_9BACT</name>
<keyword evidence="1" id="KW-0614">Plasmid</keyword>
<sequence length="184" mass="21624">MIAELKHLIDNKILSTNESYFDIAFHRGFIIDTNENEEYTIQVSYSSDSEKILTYYENKKDFELKELLDLPIQDGAKATIKGYIEDNISPYDFLVKCNIFTYPKWRVLATSKKREKLENIFSLLKEFRELINQGFINTLVSDFDFISGKKRRNKIIETRPKCFDGLCVESNISKIFPFAREVVF</sequence>